<feature type="domain" description="DUF6535" evidence="3">
    <location>
        <begin position="100"/>
        <end position="242"/>
    </location>
</feature>
<comment type="caution">
    <text evidence="4">The sequence shown here is derived from an EMBL/GenBank/DDBJ whole genome shotgun (WGS) entry which is preliminary data.</text>
</comment>
<feature type="compositionally biased region" description="Basic and acidic residues" evidence="1">
    <location>
        <begin position="788"/>
        <end position="799"/>
    </location>
</feature>
<dbReference type="InterPro" id="IPR045338">
    <property type="entry name" value="DUF6535"/>
</dbReference>
<keyword evidence="2" id="KW-0812">Transmembrane</keyword>
<proteinExistence type="predicted"/>
<dbReference type="Pfam" id="PF20153">
    <property type="entry name" value="DUF6535"/>
    <property type="match status" value="1"/>
</dbReference>
<feature type="compositionally biased region" description="Basic and acidic residues" evidence="1">
    <location>
        <begin position="768"/>
        <end position="777"/>
    </location>
</feature>
<feature type="region of interest" description="Disordered" evidence="1">
    <location>
        <begin position="711"/>
        <end position="813"/>
    </location>
</feature>
<gene>
    <name evidence="4" type="ORF">RDB_LOCUS196724</name>
</gene>
<sequence>MALEAPSKRTEPLVARRKAKEGPHDSRPSTILDNFSIKDHTAPQRLTQTNTNQTLQSPIDHDSDQLKYQVTSAKSALIWDRYMKMAGPKDKATLDEWEGFILVGLQDLRSDPAKATVTTVRQLTVAVRMEPHPSTGESEPRSGLALPGTPSQASTMSLWANYLWHTSLVLSIFASFFAMLAKVWCYKTRIKYKGTQFDRVVERQRTWAAVERWKMETFIVQLPIVMHTAVILFILGLVLYLSEIHQVTMMVTTIPVVVTILLYLFFTVTPMVAPSCPLDTPFTLLFRAGTSWLLSIFRSPLDAAKSIIRCFKSIAQSASLALLCVIFPASRSVPISELDEYGPKPQDILDNRISFQALLWLLRHSNDKTIVAGVLEHISSFPEVILLSETFGSELHNAAAILCSHIRRIRHDTIEWYDLNDENFILGCYGFIHLATRPWLHSRLENVEEIKKMAECHLPFSRDEQEELSLAQLNSQLTALNDRKKRGGQKQNSNRQKKRSTKSAIVVPVDLPWLERSAICIALDTFPMHGLRMCKELWQFISSNGAPKTPYDHHSCLAIWWIFLNCVLDCRSEVNGGNSYFWPSGMPASEIRDIGVDGTLTLIHFRHADTRKSHNVWLTLVGISSMLHACVHPKFHQHDASPFKKENREYFFSLTKVLQDTLDLPLPQKYDHDLPVYNRTRASTGTLPHKINALQYGQEAISSIIKLLPPDNDAAPQLGDSEESNDPATGGSVVKPPPPKEEKPFRTEVLEKLEELKKAFISKFPAPRQERGQERAPARQTATAKSPDAAEKGLIHEEVGPSGSNANAHQGFA</sequence>
<evidence type="ECO:0000313" key="5">
    <source>
        <dbReference type="Proteomes" id="UP000663841"/>
    </source>
</evidence>
<dbReference type="Proteomes" id="UP000663841">
    <property type="component" value="Unassembled WGS sequence"/>
</dbReference>
<feature type="compositionally biased region" description="Basic and acidic residues" evidence="1">
    <location>
        <begin position="1"/>
        <end position="11"/>
    </location>
</feature>
<reference evidence="4" key="1">
    <citation type="submission" date="2021-01" db="EMBL/GenBank/DDBJ databases">
        <authorList>
            <person name="Kaushik A."/>
        </authorList>
    </citation>
    <scope>NUCLEOTIDE SEQUENCE</scope>
    <source>
        <strain evidence="4">AG3-T5</strain>
    </source>
</reference>
<name>A0A8H3H2C9_9AGAM</name>
<keyword evidence="2" id="KW-0472">Membrane</keyword>
<feature type="transmembrane region" description="Helical" evidence="2">
    <location>
        <begin position="247"/>
        <end position="266"/>
    </location>
</feature>
<evidence type="ECO:0000256" key="1">
    <source>
        <dbReference type="SAM" id="MobiDB-lite"/>
    </source>
</evidence>
<accession>A0A8H3H2C9</accession>
<feature type="compositionally biased region" description="Basic and acidic residues" evidence="1">
    <location>
        <begin position="738"/>
        <end position="758"/>
    </location>
</feature>
<organism evidence="4 5">
    <name type="scientific">Rhizoctonia solani</name>
    <dbReference type="NCBI Taxonomy" id="456999"/>
    <lineage>
        <taxon>Eukaryota</taxon>
        <taxon>Fungi</taxon>
        <taxon>Dikarya</taxon>
        <taxon>Basidiomycota</taxon>
        <taxon>Agaricomycotina</taxon>
        <taxon>Agaricomycetes</taxon>
        <taxon>Cantharellales</taxon>
        <taxon>Ceratobasidiaceae</taxon>
        <taxon>Rhizoctonia</taxon>
    </lineage>
</organism>
<dbReference type="EMBL" id="CAJMWW010000641">
    <property type="protein sequence ID" value="CAE6477653.1"/>
    <property type="molecule type" value="Genomic_DNA"/>
</dbReference>
<protein>
    <recommendedName>
        <fullName evidence="3">DUF6535 domain-containing protein</fullName>
    </recommendedName>
</protein>
<evidence type="ECO:0000313" key="4">
    <source>
        <dbReference type="EMBL" id="CAE6477653.1"/>
    </source>
</evidence>
<feature type="compositionally biased region" description="Polar residues" evidence="1">
    <location>
        <begin position="802"/>
        <end position="813"/>
    </location>
</feature>
<feature type="region of interest" description="Disordered" evidence="1">
    <location>
        <begin position="1"/>
        <end position="32"/>
    </location>
</feature>
<dbReference type="AlphaFoldDB" id="A0A8H3H2C9"/>
<feature type="region of interest" description="Disordered" evidence="1">
    <location>
        <begin position="129"/>
        <end position="148"/>
    </location>
</feature>
<feature type="transmembrane region" description="Helical" evidence="2">
    <location>
        <begin position="162"/>
        <end position="185"/>
    </location>
</feature>
<keyword evidence="2" id="KW-1133">Transmembrane helix</keyword>
<feature type="region of interest" description="Disordered" evidence="1">
    <location>
        <begin position="481"/>
        <end position="501"/>
    </location>
</feature>
<evidence type="ECO:0000259" key="3">
    <source>
        <dbReference type="Pfam" id="PF20153"/>
    </source>
</evidence>
<evidence type="ECO:0000256" key="2">
    <source>
        <dbReference type="SAM" id="Phobius"/>
    </source>
</evidence>
<feature type="transmembrane region" description="Helical" evidence="2">
    <location>
        <begin position="218"/>
        <end position="241"/>
    </location>
</feature>